<dbReference type="Proteomes" id="UP001472866">
    <property type="component" value="Chromosome 01"/>
</dbReference>
<feature type="compositionally biased region" description="Low complexity" evidence="13">
    <location>
        <begin position="1"/>
        <end position="18"/>
    </location>
</feature>
<dbReference type="SUPFAM" id="SSF57850">
    <property type="entry name" value="RING/U-box"/>
    <property type="match status" value="1"/>
</dbReference>
<evidence type="ECO:0000256" key="13">
    <source>
        <dbReference type="SAM" id="MobiDB-lite"/>
    </source>
</evidence>
<dbReference type="InterPro" id="IPR001841">
    <property type="entry name" value="Znf_RING"/>
</dbReference>
<dbReference type="EC" id="2.3.2.27" evidence="3"/>
<keyword evidence="7 12" id="KW-0863">Zinc-finger</keyword>
<evidence type="ECO:0000256" key="4">
    <source>
        <dbReference type="ARBA" id="ARBA00022679"/>
    </source>
</evidence>
<evidence type="ECO:0000256" key="7">
    <source>
        <dbReference type="ARBA" id="ARBA00022771"/>
    </source>
</evidence>
<comment type="catalytic activity">
    <reaction evidence="1">
        <text>S-ubiquitinyl-[E2 ubiquitin-conjugating enzyme]-L-cysteine + [acceptor protein]-L-lysine = [E2 ubiquitin-conjugating enzyme]-L-cysteine + N(6)-ubiquitinyl-[acceptor protein]-L-lysine.</text>
        <dbReference type="EC" id="2.3.2.27"/>
    </reaction>
</comment>
<evidence type="ECO:0000256" key="12">
    <source>
        <dbReference type="PROSITE-ProRule" id="PRU00175"/>
    </source>
</evidence>
<feature type="compositionally biased region" description="Low complexity" evidence="13">
    <location>
        <begin position="42"/>
        <end position="56"/>
    </location>
</feature>
<dbReference type="CDD" id="cd16789">
    <property type="entry name" value="mRING-HC-C3HC5_MGRN1-like"/>
    <property type="match status" value="1"/>
</dbReference>
<proteinExistence type="inferred from homology"/>
<keyword evidence="4" id="KW-0808">Transferase</keyword>
<evidence type="ECO:0000256" key="5">
    <source>
        <dbReference type="ARBA" id="ARBA00022707"/>
    </source>
</evidence>
<accession>A0AAX4NY23</accession>
<dbReference type="InterPro" id="IPR045194">
    <property type="entry name" value="MGRN1/RNF157-like"/>
</dbReference>
<dbReference type="InterPro" id="IPR045195">
    <property type="entry name" value="LOG2-like_mRING_C3HC5"/>
</dbReference>
<name>A0AAX4NY23_9CHLO</name>
<evidence type="ECO:0000313" key="16">
    <source>
        <dbReference type="Proteomes" id="UP001472866"/>
    </source>
</evidence>
<dbReference type="GO" id="GO:0016567">
    <property type="term" value="P:protein ubiquitination"/>
    <property type="evidence" value="ECO:0007669"/>
    <property type="project" value="TreeGrafter"/>
</dbReference>
<protein>
    <recommendedName>
        <fullName evidence="3">RING-type E3 ubiquitin transferase</fullName>
        <ecNumber evidence="3">2.3.2.27</ecNumber>
    </recommendedName>
</protein>
<evidence type="ECO:0000259" key="14">
    <source>
        <dbReference type="PROSITE" id="PS50089"/>
    </source>
</evidence>
<dbReference type="FunFam" id="3.30.40.10:FF:000115">
    <property type="entry name" value="probable E3 ubiquitin-protein ligase LOG2"/>
    <property type="match status" value="1"/>
</dbReference>
<feature type="domain" description="RING-type" evidence="14">
    <location>
        <begin position="280"/>
        <end position="319"/>
    </location>
</feature>
<dbReference type="Pfam" id="PF13920">
    <property type="entry name" value="zf-C3HC4_3"/>
    <property type="match status" value="1"/>
</dbReference>
<keyword evidence="10" id="KW-0449">Lipoprotein</keyword>
<evidence type="ECO:0000313" key="15">
    <source>
        <dbReference type="EMBL" id="WZN58800.1"/>
    </source>
</evidence>
<dbReference type="SMART" id="SM00184">
    <property type="entry name" value="RING"/>
    <property type="match status" value="1"/>
</dbReference>
<dbReference type="PROSITE" id="PS50089">
    <property type="entry name" value="ZF_RING_2"/>
    <property type="match status" value="1"/>
</dbReference>
<dbReference type="Gene3D" id="3.30.40.10">
    <property type="entry name" value="Zinc/RING finger domain, C3HC4 (zinc finger)"/>
    <property type="match status" value="1"/>
</dbReference>
<dbReference type="GO" id="GO:0061630">
    <property type="term" value="F:ubiquitin protein ligase activity"/>
    <property type="evidence" value="ECO:0007669"/>
    <property type="project" value="UniProtKB-EC"/>
</dbReference>
<evidence type="ECO:0000256" key="6">
    <source>
        <dbReference type="ARBA" id="ARBA00022723"/>
    </source>
</evidence>
<comment type="similarity">
    <text evidence="11">Belongs to the RING-type zinc finger family. LOG2 subfamily.</text>
</comment>
<keyword evidence="9" id="KW-0862">Zinc</keyword>
<comment type="pathway">
    <text evidence="2">Protein modification; protein ubiquitination.</text>
</comment>
<dbReference type="InterPro" id="IPR013083">
    <property type="entry name" value="Znf_RING/FYVE/PHD"/>
</dbReference>
<evidence type="ECO:0000256" key="11">
    <source>
        <dbReference type="ARBA" id="ARBA00025721"/>
    </source>
</evidence>
<dbReference type="EMBL" id="CP151501">
    <property type="protein sequence ID" value="WZN58800.1"/>
    <property type="molecule type" value="Genomic_DNA"/>
</dbReference>
<organism evidence="15 16">
    <name type="scientific">Chloropicon roscoffensis</name>
    <dbReference type="NCBI Taxonomy" id="1461544"/>
    <lineage>
        <taxon>Eukaryota</taxon>
        <taxon>Viridiplantae</taxon>
        <taxon>Chlorophyta</taxon>
        <taxon>Chloropicophyceae</taxon>
        <taxon>Chloropicales</taxon>
        <taxon>Chloropicaceae</taxon>
        <taxon>Chloropicon</taxon>
    </lineage>
</organism>
<dbReference type="InterPro" id="IPR058981">
    <property type="entry name" value="MGRN1/RNF157-like_N"/>
</dbReference>
<dbReference type="PANTHER" id="PTHR22996:SF0">
    <property type="entry name" value="RE60872P-RELATED"/>
    <property type="match status" value="1"/>
</dbReference>
<evidence type="ECO:0000256" key="1">
    <source>
        <dbReference type="ARBA" id="ARBA00000900"/>
    </source>
</evidence>
<dbReference type="AlphaFoldDB" id="A0AAX4NY23"/>
<evidence type="ECO:0000256" key="3">
    <source>
        <dbReference type="ARBA" id="ARBA00012483"/>
    </source>
</evidence>
<sequence>MGSSSSRPQTRTRPVTRPNDPSGFTVVNGGHQPPAVYNSGVQYAPQQQQAPAQYPQQPRPPAPAEKKKTKTIRNDVNLKKHTLKLVQDESDPSVYYPTFTFDCGSPCSVTVFFMATESPSEKLRLRTSLQSPGRRVQYDKKLGCVFPPEDMDPSEYKQYGIVPALYADSQLSSAEANEDSGEHRWPICIRLECVVAEEALEDHKLGDLPAGCGMRDWIQSQTTYACLERHETTWSVKVLKQKIWVQNLAYELQEIYGLENAGTPVAEGPGQPSDDLGRECVICMSEPRDTTLLPCRHMCLCHECAQMLRQQTNKCPICRTPVRSLLEITLKT</sequence>
<evidence type="ECO:0000256" key="8">
    <source>
        <dbReference type="ARBA" id="ARBA00022786"/>
    </source>
</evidence>
<evidence type="ECO:0000256" key="10">
    <source>
        <dbReference type="ARBA" id="ARBA00023288"/>
    </source>
</evidence>
<gene>
    <name evidence="15" type="ORF">HKI87_01g03240</name>
</gene>
<evidence type="ECO:0000256" key="9">
    <source>
        <dbReference type="ARBA" id="ARBA00022833"/>
    </source>
</evidence>
<dbReference type="Pfam" id="PF26192">
    <property type="entry name" value="RNF157-like_N"/>
    <property type="match status" value="1"/>
</dbReference>
<dbReference type="GO" id="GO:0008270">
    <property type="term" value="F:zinc ion binding"/>
    <property type="evidence" value="ECO:0007669"/>
    <property type="project" value="UniProtKB-KW"/>
</dbReference>
<keyword evidence="5" id="KW-0519">Myristate</keyword>
<dbReference type="PANTHER" id="PTHR22996">
    <property type="entry name" value="MAHOGUNIN"/>
    <property type="match status" value="1"/>
</dbReference>
<evidence type="ECO:0000256" key="2">
    <source>
        <dbReference type="ARBA" id="ARBA00004906"/>
    </source>
</evidence>
<keyword evidence="6" id="KW-0479">Metal-binding</keyword>
<keyword evidence="8" id="KW-0833">Ubl conjugation pathway</keyword>
<keyword evidence="16" id="KW-1185">Reference proteome</keyword>
<feature type="region of interest" description="Disordered" evidence="13">
    <location>
        <begin position="1"/>
        <end position="70"/>
    </location>
</feature>
<reference evidence="15 16" key="1">
    <citation type="submission" date="2024-03" db="EMBL/GenBank/DDBJ databases">
        <title>Complete genome sequence of the green alga Chloropicon roscoffensis RCC1871.</title>
        <authorList>
            <person name="Lemieux C."/>
            <person name="Pombert J.-F."/>
            <person name="Otis C."/>
            <person name="Turmel M."/>
        </authorList>
    </citation>
    <scope>NUCLEOTIDE SEQUENCE [LARGE SCALE GENOMIC DNA]</scope>
    <source>
        <strain evidence="15 16">RCC1871</strain>
    </source>
</reference>